<organism evidence="2 3">
    <name type="scientific">Rudaeicoccus suwonensis</name>
    <dbReference type="NCBI Taxonomy" id="657409"/>
    <lineage>
        <taxon>Bacteria</taxon>
        <taxon>Bacillati</taxon>
        <taxon>Actinomycetota</taxon>
        <taxon>Actinomycetes</taxon>
        <taxon>Micrococcales</taxon>
        <taxon>Dermacoccaceae</taxon>
        <taxon>Rudaeicoccus</taxon>
    </lineage>
</organism>
<sequence length="73" mass="7456">MGFPWVGDAEVGPRDTALCRQVTGAPVDASGAIVTPASRRCQKRTRGGGLRHTAGGTVGATVGGRRNPVDVRA</sequence>
<comment type="caution">
    <text evidence="2">The sequence shown here is derived from an EMBL/GenBank/DDBJ whole genome shotgun (WGS) entry which is preliminary data.</text>
</comment>
<dbReference type="EMBL" id="VIVQ01000001">
    <property type="protein sequence ID" value="TWE11793.1"/>
    <property type="molecule type" value="Genomic_DNA"/>
</dbReference>
<gene>
    <name evidence="2" type="ORF">BKA23_0579</name>
</gene>
<evidence type="ECO:0000313" key="3">
    <source>
        <dbReference type="Proteomes" id="UP000318297"/>
    </source>
</evidence>
<evidence type="ECO:0000313" key="2">
    <source>
        <dbReference type="EMBL" id="TWE11793.1"/>
    </source>
</evidence>
<protein>
    <submittedName>
        <fullName evidence="2">Uncharacterized protein</fullName>
    </submittedName>
</protein>
<dbReference type="AlphaFoldDB" id="A0A561E848"/>
<keyword evidence="3" id="KW-1185">Reference proteome</keyword>
<accession>A0A561E848</accession>
<feature type="region of interest" description="Disordered" evidence="1">
    <location>
        <begin position="38"/>
        <end position="73"/>
    </location>
</feature>
<name>A0A561E848_9MICO</name>
<dbReference type="Proteomes" id="UP000318297">
    <property type="component" value="Unassembled WGS sequence"/>
</dbReference>
<evidence type="ECO:0000256" key="1">
    <source>
        <dbReference type="SAM" id="MobiDB-lite"/>
    </source>
</evidence>
<proteinExistence type="predicted"/>
<reference evidence="2 3" key="1">
    <citation type="submission" date="2019-06" db="EMBL/GenBank/DDBJ databases">
        <title>Sequencing the genomes of 1000 actinobacteria strains.</title>
        <authorList>
            <person name="Klenk H.-P."/>
        </authorList>
    </citation>
    <scope>NUCLEOTIDE SEQUENCE [LARGE SCALE GENOMIC DNA]</scope>
    <source>
        <strain evidence="2 3">DSM 19560</strain>
    </source>
</reference>